<evidence type="ECO:0000313" key="1">
    <source>
        <dbReference type="EMBL" id="CAH7682270.1"/>
    </source>
</evidence>
<organism evidence="1 2">
    <name type="scientific">Phakopsora pachyrhizi</name>
    <name type="common">Asian soybean rust disease fungus</name>
    <dbReference type="NCBI Taxonomy" id="170000"/>
    <lineage>
        <taxon>Eukaryota</taxon>
        <taxon>Fungi</taxon>
        <taxon>Dikarya</taxon>
        <taxon>Basidiomycota</taxon>
        <taxon>Pucciniomycotina</taxon>
        <taxon>Pucciniomycetes</taxon>
        <taxon>Pucciniales</taxon>
        <taxon>Phakopsoraceae</taxon>
        <taxon>Phakopsora</taxon>
    </lineage>
</organism>
<reference evidence="1" key="1">
    <citation type="submission" date="2022-06" db="EMBL/GenBank/DDBJ databases">
        <authorList>
            <consortium name="SYNGENTA / RWTH Aachen University"/>
        </authorList>
    </citation>
    <scope>NUCLEOTIDE SEQUENCE</scope>
</reference>
<evidence type="ECO:0008006" key="3">
    <source>
        <dbReference type="Google" id="ProtNLM"/>
    </source>
</evidence>
<sequence>MLDLQDLTEKLFNEGGQLEPFEDIQLRTILTSKLKPKIHANLISPEIEKDARAIWILINDYFASSQFNKNDIPEFITKIKSSISKLFEVGISILHDIIAYLILDKLPLSMDSILHQITHSDKEINSDMQDVTNFIEGTRKVLNQEMDIREQLSRTEGDEAAEERRVVVIVSG</sequence>
<evidence type="ECO:0000313" key="2">
    <source>
        <dbReference type="Proteomes" id="UP001153365"/>
    </source>
</evidence>
<proteinExistence type="predicted"/>
<dbReference type="EMBL" id="CALTRL010003983">
    <property type="protein sequence ID" value="CAH7682270.1"/>
    <property type="molecule type" value="Genomic_DNA"/>
</dbReference>
<accession>A0AAV0B8B6</accession>
<gene>
    <name evidence="1" type="ORF">PPACK8108_LOCUS15093</name>
</gene>
<dbReference type="AlphaFoldDB" id="A0AAV0B8B6"/>
<dbReference type="Proteomes" id="UP001153365">
    <property type="component" value="Unassembled WGS sequence"/>
</dbReference>
<keyword evidence="2" id="KW-1185">Reference proteome</keyword>
<name>A0AAV0B8B6_PHAPC</name>
<comment type="caution">
    <text evidence="1">The sequence shown here is derived from an EMBL/GenBank/DDBJ whole genome shotgun (WGS) entry which is preliminary data.</text>
</comment>
<protein>
    <recommendedName>
        <fullName evidence="3">GED domain-containing protein</fullName>
    </recommendedName>
</protein>